<dbReference type="Proteomes" id="UP001175261">
    <property type="component" value="Unassembled WGS sequence"/>
</dbReference>
<evidence type="ECO:0000313" key="3">
    <source>
        <dbReference type="EMBL" id="KAK0391608.1"/>
    </source>
</evidence>
<dbReference type="SUPFAM" id="SSF53474">
    <property type="entry name" value="alpha/beta-Hydrolases"/>
    <property type="match status" value="1"/>
</dbReference>
<gene>
    <name evidence="3" type="ORF">NLU13_1108</name>
</gene>
<feature type="domain" description="AB hydrolase-1" evidence="2">
    <location>
        <begin position="126"/>
        <end position="277"/>
    </location>
</feature>
<proteinExistence type="predicted"/>
<feature type="transmembrane region" description="Helical" evidence="1">
    <location>
        <begin position="6"/>
        <end position="29"/>
    </location>
</feature>
<accession>A0AA39LBX2</accession>
<evidence type="ECO:0000256" key="1">
    <source>
        <dbReference type="SAM" id="Phobius"/>
    </source>
</evidence>
<dbReference type="Pfam" id="PF12697">
    <property type="entry name" value="Abhydrolase_6"/>
    <property type="match status" value="1"/>
</dbReference>
<dbReference type="PANTHER" id="PTHR12277">
    <property type="entry name" value="ALPHA/BETA HYDROLASE DOMAIN-CONTAINING PROTEIN"/>
    <property type="match status" value="1"/>
</dbReference>
<dbReference type="Gene3D" id="3.40.50.1820">
    <property type="entry name" value="alpha/beta hydrolase"/>
    <property type="match status" value="1"/>
</dbReference>
<keyword evidence="1" id="KW-0812">Transmembrane</keyword>
<reference evidence="3" key="1">
    <citation type="submission" date="2022-10" db="EMBL/GenBank/DDBJ databases">
        <title>Determination and structural analysis of whole genome sequence of Sarocladium strictum F4-1.</title>
        <authorList>
            <person name="Hu L."/>
            <person name="Jiang Y."/>
        </authorList>
    </citation>
    <scope>NUCLEOTIDE SEQUENCE</scope>
    <source>
        <strain evidence="3">F4-1</strain>
    </source>
</reference>
<dbReference type="PANTHER" id="PTHR12277:SF81">
    <property type="entry name" value="PROTEIN ABHD13"/>
    <property type="match status" value="1"/>
</dbReference>
<dbReference type="InterPro" id="IPR000073">
    <property type="entry name" value="AB_hydrolase_1"/>
</dbReference>
<comment type="caution">
    <text evidence="3">The sequence shown here is derived from an EMBL/GenBank/DDBJ whole genome shotgun (WGS) entry which is preliminary data.</text>
</comment>
<dbReference type="EMBL" id="JAPDFR010000001">
    <property type="protein sequence ID" value="KAK0391608.1"/>
    <property type="molecule type" value="Genomic_DNA"/>
</dbReference>
<evidence type="ECO:0000313" key="4">
    <source>
        <dbReference type="Proteomes" id="UP001175261"/>
    </source>
</evidence>
<dbReference type="AlphaFoldDB" id="A0AA39LBX2"/>
<keyword evidence="1" id="KW-0472">Membrane</keyword>
<sequence length="392" mass="43563">MVRHVSAVGWVAIAAAVFPLGLYSVFLGLGATRFFQRHFLYAHKIHTLAWNDLRLPEKWGFARNQVTPFHLETPDGETLFAWHIMPLPVYLQHEAKLATQRLDTPEDITATESFKLLRDDPEARLVIYFHGNAGHLAQAWRPDTYHSLTDTSSYHVVAIDYRGFGLSTGTPSETGLLTDASTVVDWAINVAKVPSSRIVLLGQSLGTAVASAVAEKYALEGVEFGGIVLVAGFSDLTTMLSGYKIGGFIPVLAPVTRWPFLLRQLHGCIVDKWRTANRLANIVRHTKGRVRINLIHAADDADIPWTEDNIMFRAAANETVGILDDAEFEAWKEQRTVRKDDGSFVSTWEATPDIIVRQELFPFGGHNKIMKNAPVALAVMRSFDLHGTGYDS</sequence>
<evidence type="ECO:0000259" key="2">
    <source>
        <dbReference type="Pfam" id="PF12697"/>
    </source>
</evidence>
<dbReference type="InterPro" id="IPR029058">
    <property type="entry name" value="AB_hydrolase_fold"/>
</dbReference>
<name>A0AA39LBX2_SARSR</name>
<keyword evidence="4" id="KW-1185">Reference proteome</keyword>
<organism evidence="3 4">
    <name type="scientific">Sarocladium strictum</name>
    <name type="common">Black bundle disease fungus</name>
    <name type="synonym">Acremonium strictum</name>
    <dbReference type="NCBI Taxonomy" id="5046"/>
    <lineage>
        <taxon>Eukaryota</taxon>
        <taxon>Fungi</taxon>
        <taxon>Dikarya</taxon>
        <taxon>Ascomycota</taxon>
        <taxon>Pezizomycotina</taxon>
        <taxon>Sordariomycetes</taxon>
        <taxon>Hypocreomycetidae</taxon>
        <taxon>Hypocreales</taxon>
        <taxon>Sarocladiaceae</taxon>
        <taxon>Sarocladium</taxon>
    </lineage>
</organism>
<protein>
    <recommendedName>
        <fullName evidence="2">AB hydrolase-1 domain-containing protein</fullName>
    </recommendedName>
</protein>
<keyword evidence="1" id="KW-1133">Transmembrane helix</keyword>